<evidence type="ECO:0000313" key="1">
    <source>
        <dbReference type="EMBL" id="PNJ86993.1"/>
    </source>
</evidence>
<feature type="non-terminal residue" evidence="1">
    <location>
        <position position="128"/>
    </location>
</feature>
<protein>
    <submittedName>
        <fullName evidence="1">SEMA4G isoform 12</fullName>
    </submittedName>
</protein>
<gene>
    <name evidence="1" type="ORF">CR201_G0023513</name>
</gene>
<reference evidence="1" key="1">
    <citation type="submission" date="2017-12" db="EMBL/GenBank/DDBJ databases">
        <title>High-resolution comparative analysis of great ape genomes.</title>
        <authorList>
            <person name="Pollen A."/>
            <person name="Hastie A."/>
            <person name="Hormozdiari F."/>
            <person name="Dougherty M."/>
            <person name="Liu R."/>
            <person name="Chaisson M."/>
            <person name="Hoppe E."/>
            <person name="Hill C."/>
            <person name="Pang A."/>
            <person name="Hillier L."/>
            <person name="Baker C."/>
            <person name="Armstrong J."/>
            <person name="Shendure J."/>
            <person name="Paten B."/>
            <person name="Wilson R."/>
            <person name="Chao H."/>
            <person name="Schneider V."/>
            <person name="Ventura M."/>
            <person name="Kronenberg Z."/>
            <person name="Murali S."/>
            <person name="Gordon D."/>
            <person name="Cantsilieris S."/>
            <person name="Munson K."/>
            <person name="Nelson B."/>
            <person name="Raja A."/>
            <person name="Underwood J."/>
            <person name="Diekhans M."/>
            <person name="Fiddes I."/>
            <person name="Haussler D."/>
            <person name="Eichler E."/>
        </authorList>
    </citation>
    <scope>NUCLEOTIDE SEQUENCE [LARGE SCALE GENOMIC DNA]</scope>
    <source>
        <strain evidence="1">Susie</strain>
    </source>
</reference>
<organism evidence="1">
    <name type="scientific">Pongo abelii</name>
    <name type="common">Sumatran orangutan</name>
    <name type="synonym">Pongo pygmaeus abelii</name>
    <dbReference type="NCBI Taxonomy" id="9601"/>
    <lineage>
        <taxon>Eukaryota</taxon>
        <taxon>Metazoa</taxon>
        <taxon>Chordata</taxon>
        <taxon>Craniata</taxon>
        <taxon>Vertebrata</taxon>
        <taxon>Euteleostomi</taxon>
        <taxon>Mammalia</taxon>
        <taxon>Eutheria</taxon>
        <taxon>Euarchontoglires</taxon>
        <taxon>Primates</taxon>
        <taxon>Haplorrhini</taxon>
        <taxon>Catarrhini</taxon>
        <taxon>Hominidae</taxon>
        <taxon>Pongo</taxon>
    </lineage>
</organism>
<proteinExistence type="predicted"/>
<sequence length="128" mass="13710">MGSMSPPSAWPCVLDGPETRQDLCQPPKPCVHSHAHVEECLLAGLQCPHPHPLLVHSCFIPASGLGVPSQLPHPIWSSSPAPCGDLFVKSLGTSQPGEVRLHHSPPLPSCVALVYQPPYSPWSFSRVS</sequence>
<dbReference type="EMBL" id="NDHI03003286">
    <property type="protein sequence ID" value="PNJ86993.1"/>
    <property type="molecule type" value="Genomic_DNA"/>
</dbReference>
<accession>A0A2J8XYA2</accession>
<name>A0A2J8XYA2_PONAB</name>
<dbReference type="AlphaFoldDB" id="A0A2J8XYA2"/>
<comment type="caution">
    <text evidence="1">The sequence shown here is derived from an EMBL/GenBank/DDBJ whole genome shotgun (WGS) entry which is preliminary data.</text>
</comment>